<comment type="similarity">
    <text evidence="6">Belongs to the HepT RNase toxin family.</text>
</comment>
<keyword evidence="5" id="KW-0378">Hydrolase</keyword>
<dbReference type="RefSeq" id="WP_345156317.1">
    <property type="nucleotide sequence ID" value="NZ_BAABHC010000001.1"/>
</dbReference>
<comment type="caution">
    <text evidence="7">The sequence shown here is derived from an EMBL/GenBank/DDBJ whole genome shotgun (WGS) entry which is preliminary data.</text>
</comment>
<dbReference type="PANTHER" id="PTHR34139">
    <property type="entry name" value="UPF0331 PROTEIN MJ0127"/>
    <property type="match status" value="1"/>
</dbReference>
<evidence type="ECO:0000313" key="8">
    <source>
        <dbReference type="Proteomes" id="UP001500552"/>
    </source>
</evidence>
<dbReference type="EMBL" id="BAABHC010000001">
    <property type="protein sequence ID" value="GAA4423546.1"/>
    <property type="molecule type" value="Genomic_DNA"/>
</dbReference>
<protein>
    <submittedName>
        <fullName evidence="7">DUF86 domain-containing protein</fullName>
    </submittedName>
</protein>
<evidence type="ECO:0000313" key="7">
    <source>
        <dbReference type="EMBL" id="GAA4423546.1"/>
    </source>
</evidence>
<keyword evidence="2" id="KW-1277">Toxin-antitoxin system</keyword>
<evidence type="ECO:0000256" key="6">
    <source>
        <dbReference type="ARBA" id="ARBA00024207"/>
    </source>
</evidence>
<evidence type="ECO:0000256" key="3">
    <source>
        <dbReference type="ARBA" id="ARBA00022722"/>
    </source>
</evidence>
<accession>A0ABP8L652</accession>
<proteinExistence type="inferred from homology"/>
<sequence length="112" mass="12934">MTDQEKKYLADIREAIRKIEFFIRDTSTFEVYVQDIETQSAVERQLSIIGEAVNRFTRLGAPHTLESARQIAGFRNRLIHAYGSMDNTIVWAILKRHIPSLKEEAVKKLATK</sequence>
<evidence type="ECO:0000256" key="2">
    <source>
        <dbReference type="ARBA" id="ARBA00022649"/>
    </source>
</evidence>
<keyword evidence="1" id="KW-0597">Phosphoprotein</keyword>
<keyword evidence="4" id="KW-0547">Nucleotide-binding</keyword>
<keyword evidence="8" id="KW-1185">Reference proteome</keyword>
<dbReference type="Proteomes" id="UP001500552">
    <property type="component" value="Unassembled WGS sequence"/>
</dbReference>
<reference evidence="8" key="1">
    <citation type="journal article" date="2019" name="Int. J. Syst. Evol. Microbiol.">
        <title>The Global Catalogue of Microorganisms (GCM) 10K type strain sequencing project: providing services to taxonomists for standard genome sequencing and annotation.</title>
        <authorList>
            <consortium name="The Broad Institute Genomics Platform"/>
            <consortium name="The Broad Institute Genome Sequencing Center for Infectious Disease"/>
            <person name="Wu L."/>
            <person name="Ma J."/>
        </authorList>
    </citation>
    <scope>NUCLEOTIDE SEQUENCE [LARGE SCALE GENOMIC DNA]</scope>
    <source>
        <strain evidence="8">JCM 17926</strain>
    </source>
</reference>
<dbReference type="InterPro" id="IPR008201">
    <property type="entry name" value="HepT-like"/>
</dbReference>
<name>A0ABP8L652_9BACT</name>
<evidence type="ECO:0000256" key="4">
    <source>
        <dbReference type="ARBA" id="ARBA00022741"/>
    </source>
</evidence>
<gene>
    <name evidence="7" type="ORF">GCM10023188_02490</name>
</gene>
<evidence type="ECO:0000256" key="5">
    <source>
        <dbReference type="ARBA" id="ARBA00022801"/>
    </source>
</evidence>
<evidence type="ECO:0000256" key="1">
    <source>
        <dbReference type="ARBA" id="ARBA00022553"/>
    </source>
</evidence>
<dbReference type="InterPro" id="IPR037038">
    <property type="entry name" value="HepT-like_sf"/>
</dbReference>
<organism evidence="7 8">
    <name type="scientific">Pontibacter saemangeumensis</name>
    <dbReference type="NCBI Taxonomy" id="1084525"/>
    <lineage>
        <taxon>Bacteria</taxon>
        <taxon>Pseudomonadati</taxon>
        <taxon>Bacteroidota</taxon>
        <taxon>Cytophagia</taxon>
        <taxon>Cytophagales</taxon>
        <taxon>Hymenobacteraceae</taxon>
        <taxon>Pontibacter</taxon>
    </lineage>
</organism>
<dbReference type="PANTHER" id="PTHR34139:SF1">
    <property type="entry name" value="RNASE MJ1380-RELATED"/>
    <property type="match status" value="1"/>
</dbReference>
<dbReference type="InterPro" id="IPR051813">
    <property type="entry name" value="HepT_RNase_toxin"/>
</dbReference>
<dbReference type="Gene3D" id="1.20.120.580">
    <property type="entry name" value="bsu32300-like"/>
    <property type="match status" value="1"/>
</dbReference>
<dbReference type="Pfam" id="PF01934">
    <property type="entry name" value="HepT-like"/>
    <property type="match status" value="1"/>
</dbReference>
<keyword evidence="3" id="KW-0540">Nuclease</keyword>